<evidence type="ECO:0000259" key="9">
    <source>
        <dbReference type="Pfam" id="PF12704"/>
    </source>
</evidence>
<accession>A0A1I4UG41</accession>
<name>A0A1I4UG41_9HYPH</name>
<evidence type="ECO:0000256" key="1">
    <source>
        <dbReference type="ARBA" id="ARBA00004651"/>
    </source>
</evidence>
<dbReference type="PANTHER" id="PTHR43738">
    <property type="entry name" value="ABC TRANSPORTER, MEMBRANE PROTEIN"/>
    <property type="match status" value="1"/>
</dbReference>
<protein>
    <recommendedName>
        <fullName evidence="12">ABC transporter permease</fullName>
    </recommendedName>
</protein>
<evidence type="ECO:0000256" key="2">
    <source>
        <dbReference type="ARBA" id="ARBA00022448"/>
    </source>
</evidence>
<feature type="transmembrane region" description="Helical" evidence="7">
    <location>
        <begin position="345"/>
        <end position="364"/>
    </location>
</feature>
<evidence type="ECO:0000259" key="8">
    <source>
        <dbReference type="Pfam" id="PF02687"/>
    </source>
</evidence>
<feature type="transmembrane region" description="Helical" evidence="7">
    <location>
        <begin position="260"/>
        <end position="281"/>
    </location>
</feature>
<comment type="caution">
    <text evidence="10">The sequence shown here is derived from an EMBL/GenBank/DDBJ whole genome shotgun (WGS) entry which is preliminary data.</text>
</comment>
<dbReference type="AlphaFoldDB" id="A0A1I4UG41"/>
<dbReference type="OrthoDB" id="7298150at2"/>
<gene>
    <name evidence="10" type="ORF">CXZ10_11060</name>
</gene>
<proteinExistence type="predicted"/>
<evidence type="ECO:0000256" key="7">
    <source>
        <dbReference type="SAM" id="Phobius"/>
    </source>
</evidence>
<evidence type="ECO:0000256" key="6">
    <source>
        <dbReference type="ARBA" id="ARBA00023136"/>
    </source>
</evidence>
<evidence type="ECO:0000256" key="3">
    <source>
        <dbReference type="ARBA" id="ARBA00022475"/>
    </source>
</evidence>
<evidence type="ECO:0000256" key="4">
    <source>
        <dbReference type="ARBA" id="ARBA00022692"/>
    </source>
</evidence>
<evidence type="ECO:0008006" key="12">
    <source>
        <dbReference type="Google" id="ProtNLM"/>
    </source>
</evidence>
<keyword evidence="5 7" id="KW-1133">Transmembrane helix</keyword>
<feature type="transmembrane region" description="Helical" evidence="7">
    <location>
        <begin position="12"/>
        <end position="36"/>
    </location>
</feature>
<sequence>MNLAIRDIGRSAARFLLTAFGIGLLTSGSLVMQGIYRGIVTDATKLVRTVDADLWVVEAGTTGPFAETSRVPRSLADRVAAVPGIEAARAFALASETVTTGGRRQTASLLSLDLPDDGGWLPLQSGRLLRSAGEIVTDASLGVPIGGAVAVGGEMLTVVGLMEGMVEPSGDPMAAVTAADFRRIQAYRPPEAVELARAGGDSSTGEGAGLSAVTASVQPGRSLAEVLDRIRTWPDVAVLTRDDQLSLVINGRLERLRKQILLFTGLLSVITAAVVTVTIYAMTVEKQHTIALLKLMGARDIIVLRLILDQTGLLALSGIALGFWIEATVAPLFPRRIVVDTGAALQVSAIVVVTCLIGSVAGIWRASRIDAREALS</sequence>
<dbReference type="InterPro" id="IPR003838">
    <property type="entry name" value="ABC3_permease_C"/>
</dbReference>
<dbReference type="PANTHER" id="PTHR43738:SF1">
    <property type="entry name" value="HEMIN TRANSPORT SYSTEM PERMEASE PROTEIN HRTB-RELATED"/>
    <property type="match status" value="1"/>
</dbReference>
<dbReference type="GO" id="GO:0005886">
    <property type="term" value="C:plasma membrane"/>
    <property type="evidence" value="ECO:0007669"/>
    <property type="project" value="UniProtKB-SubCell"/>
</dbReference>
<evidence type="ECO:0000313" key="11">
    <source>
        <dbReference type="Proteomes" id="UP000233491"/>
    </source>
</evidence>
<keyword evidence="4 7" id="KW-0812">Transmembrane</keyword>
<dbReference type="EMBL" id="PJNW01000007">
    <property type="protein sequence ID" value="PKR89213.1"/>
    <property type="molecule type" value="Genomic_DNA"/>
</dbReference>
<dbReference type="Pfam" id="PF12704">
    <property type="entry name" value="MacB_PCD"/>
    <property type="match status" value="1"/>
</dbReference>
<organism evidence="10 11">
    <name type="scientific">Pleomorphomonas diazotrophica</name>
    <dbReference type="NCBI Taxonomy" id="1166257"/>
    <lineage>
        <taxon>Bacteria</taxon>
        <taxon>Pseudomonadati</taxon>
        <taxon>Pseudomonadota</taxon>
        <taxon>Alphaproteobacteria</taxon>
        <taxon>Hyphomicrobiales</taxon>
        <taxon>Pleomorphomonadaceae</taxon>
        <taxon>Pleomorphomonas</taxon>
    </lineage>
</organism>
<dbReference type="InterPro" id="IPR051125">
    <property type="entry name" value="ABC-4/HrtB_transporter"/>
</dbReference>
<feature type="domain" description="MacB-like periplasmic core" evidence="9">
    <location>
        <begin position="17"/>
        <end position="232"/>
    </location>
</feature>
<evidence type="ECO:0000256" key="5">
    <source>
        <dbReference type="ARBA" id="ARBA00022989"/>
    </source>
</evidence>
<dbReference type="InterPro" id="IPR025857">
    <property type="entry name" value="MacB_PCD"/>
</dbReference>
<feature type="domain" description="ABC3 transporter permease C-terminal" evidence="8">
    <location>
        <begin position="262"/>
        <end position="370"/>
    </location>
</feature>
<dbReference type="RefSeq" id="WP_101289221.1">
    <property type="nucleotide sequence ID" value="NZ_FOUQ01000008.1"/>
</dbReference>
<keyword evidence="6 7" id="KW-0472">Membrane</keyword>
<evidence type="ECO:0000313" key="10">
    <source>
        <dbReference type="EMBL" id="PKR89213.1"/>
    </source>
</evidence>
<keyword evidence="11" id="KW-1185">Reference proteome</keyword>
<comment type="subcellular location">
    <subcellularLocation>
        <location evidence="1">Cell membrane</location>
        <topology evidence="1">Multi-pass membrane protein</topology>
    </subcellularLocation>
</comment>
<keyword evidence="3" id="KW-1003">Cell membrane</keyword>
<keyword evidence="2" id="KW-0813">Transport</keyword>
<dbReference type="Proteomes" id="UP000233491">
    <property type="component" value="Unassembled WGS sequence"/>
</dbReference>
<reference evidence="10 11" key="1">
    <citation type="submission" date="2017-12" db="EMBL/GenBank/DDBJ databases">
        <title>Anaerobic carbon monoxide metabolism by Pleomorphomonas carboxyditropha sp. nov., a new mesophilic hydrogenogenic carboxidotroph.</title>
        <authorList>
            <person name="Esquivel-Elizondo S."/>
            <person name="Krajmalnik-Brown R."/>
        </authorList>
    </citation>
    <scope>NUCLEOTIDE SEQUENCE [LARGE SCALE GENOMIC DNA]</scope>
    <source>
        <strain evidence="10 11">R5-392</strain>
    </source>
</reference>
<feature type="transmembrane region" description="Helical" evidence="7">
    <location>
        <begin position="302"/>
        <end position="325"/>
    </location>
</feature>
<dbReference type="Pfam" id="PF02687">
    <property type="entry name" value="FtsX"/>
    <property type="match status" value="1"/>
</dbReference>